<gene>
    <name evidence="1" type="ORF">NRB56_43860</name>
</gene>
<accession>A0A7K0DTW6</accession>
<dbReference type="RefSeq" id="WP_227838206.1">
    <property type="nucleotide sequence ID" value="NZ_WEGI01000009.1"/>
</dbReference>
<dbReference type="EMBL" id="WEGI01000009">
    <property type="protein sequence ID" value="MQY28802.1"/>
    <property type="molecule type" value="Genomic_DNA"/>
</dbReference>
<dbReference type="Proteomes" id="UP000431401">
    <property type="component" value="Unassembled WGS sequence"/>
</dbReference>
<dbReference type="AlphaFoldDB" id="A0A7K0DTW6"/>
<keyword evidence="2" id="KW-1185">Reference proteome</keyword>
<sequence length="71" mass="7948">MGSRRAIFRFAEEVTVRYGSLEAFYLRLHAAVDTEPTVILPVVDDPLARPMAYSALERPGPAPVSFAGRWR</sequence>
<reference evidence="1 2" key="1">
    <citation type="submission" date="2019-10" db="EMBL/GenBank/DDBJ databases">
        <title>Nocardia macrotermitis sp. nov. and Nocardia aurantia sp. nov., isolated from the gut of fungus growing-termite Macrotermes natalensis.</title>
        <authorList>
            <person name="Benndorf R."/>
            <person name="Schwitalla J."/>
            <person name="Martin K."/>
            <person name="De Beer W."/>
            <person name="Kaster A.-K."/>
            <person name="Vollmers J."/>
            <person name="Poulsen M."/>
            <person name="Beemelmanns C."/>
        </authorList>
    </citation>
    <scope>NUCLEOTIDE SEQUENCE [LARGE SCALE GENOMIC DNA]</scope>
    <source>
        <strain evidence="1 2">RB56</strain>
    </source>
</reference>
<protein>
    <submittedName>
        <fullName evidence="1">Uncharacterized protein</fullName>
    </submittedName>
</protein>
<proteinExistence type="predicted"/>
<evidence type="ECO:0000313" key="1">
    <source>
        <dbReference type="EMBL" id="MQY28802.1"/>
    </source>
</evidence>
<name>A0A7K0DTW6_9NOCA</name>
<organism evidence="1 2">
    <name type="scientific">Nocardia aurantia</name>
    <dbReference type="NCBI Taxonomy" id="2585199"/>
    <lineage>
        <taxon>Bacteria</taxon>
        <taxon>Bacillati</taxon>
        <taxon>Actinomycetota</taxon>
        <taxon>Actinomycetes</taxon>
        <taxon>Mycobacteriales</taxon>
        <taxon>Nocardiaceae</taxon>
        <taxon>Nocardia</taxon>
    </lineage>
</organism>
<comment type="caution">
    <text evidence="1">The sequence shown here is derived from an EMBL/GenBank/DDBJ whole genome shotgun (WGS) entry which is preliminary data.</text>
</comment>
<evidence type="ECO:0000313" key="2">
    <source>
        <dbReference type="Proteomes" id="UP000431401"/>
    </source>
</evidence>